<dbReference type="InterPro" id="IPR011990">
    <property type="entry name" value="TPR-like_helical_dom_sf"/>
</dbReference>
<evidence type="ECO:0000313" key="2">
    <source>
        <dbReference type="EMBL" id="ACF10666.1"/>
    </source>
</evidence>
<evidence type="ECO:0008006" key="4">
    <source>
        <dbReference type="Google" id="ProtNLM"/>
    </source>
</evidence>
<dbReference type="KEGG" id="cpc:Cpar_0239"/>
<dbReference type="SUPFAM" id="SSF48452">
    <property type="entry name" value="TPR-like"/>
    <property type="match status" value="1"/>
</dbReference>
<protein>
    <recommendedName>
        <fullName evidence="4">Tetratricopeptide repeat protein</fullName>
    </recommendedName>
</protein>
<keyword evidence="3" id="KW-1185">Reference proteome</keyword>
<organism evidence="2 3">
    <name type="scientific">Chlorobaculum parvum (strain DSM 263 / NCIMB 8327)</name>
    <name type="common">Chlorobium vibrioforme subsp. thiosulfatophilum</name>
    <dbReference type="NCBI Taxonomy" id="517417"/>
    <lineage>
        <taxon>Bacteria</taxon>
        <taxon>Pseudomonadati</taxon>
        <taxon>Chlorobiota</taxon>
        <taxon>Chlorobiia</taxon>
        <taxon>Chlorobiales</taxon>
        <taxon>Chlorobiaceae</taxon>
        <taxon>Chlorobaculum</taxon>
    </lineage>
</organism>
<dbReference type="EMBL" id="CP001099">
    <property type="protein sequence ID" value="ACF10666.1"/>
    <property type="molecule type" value="Genomic_DNA"/>
</dbReference>
<dbReference type="Proteomes" id="UP000008811">
    <property type="component" value="Chromosome"/>
</dbReference>
<dbReference type="Gene3D" id="1.25.40.10">
    <property type="entry name" value="Tetratricopeptide repeat domain"/>
    <property type="match status" value="1"/>
</dbReference>
<dbReference type="HOGENOM" id="CLU_023854_0_0_10"/>
<dbReference type="AlphaFoldDB" id="B3QR36"/>
<dbReference type="PROSITE" id="PS51257">
    <property type="entry name" value="PROKAR_LIPOPROTEIN"/>
    <property type="match status" value="1"/>
</dbReference>
<gene>
    <name evidence="2" type="ordered locus">Cpar_0239</name>
</gene>
<accession>B3QR36</accession>
<proteinExistence type="predicted"/>
<reference evidence="2" key="1">
    <citation type="submission" date="2008-06" db="EMBL/GenBank/DDBJ databases">
        <title>Complete sequence of Chlorobaculum parvum NCIB 8327.</title>
        <authorList>
            <consortium name="US DOE Joint Genome Institute"/>
            <person name="Lucas S."/>
            <person name="Copeland A."/>
            <person name="Lapidus A."/>
            <person name="Glavina del Rio T."/>
            <person name="Dalin E."/>
            <person name="Tice H."/>
            <person name="Bruce D."/>
            <person name="Goodwin L."/>
            <person name="Pitluck S."/>
            <person name="Schmutz J."/>
            <person name="Larimer F."/>
            <person name="Land M."/>
            <person name="Hauser L."/>
            <person name="Kyrpides N."/>
            <person name="Mikhailova N."/>
            <person name="Zhao F."/>
            <person name="Li T."/>
            <person name="Liu Z."/>
            <person name="Overmann J."/>
            <person name="Bryant D.A."/>
            <person name="Richardson P."/>
        </authorList>
    </citation>
    <scope>NUCLEOTIDE SEQUENCE [LARGE SCALE GENOMIC DNA]</scope>
    <source>
        <strain evidence="2">NCIB 8327</strain>
    </source>
</reference>
<dbReference type="STRING" id="517417.Cpar_0239"/>
<sequence length="692" mass="76794">MKQRHFSFRLTLLFAFFTLSLAACDQQESEPKPSALYEEAQRLEGRKNYSEALDYYNRGLAADTLKGFSAEALEALCRKGRIEFLTGRYQAAFTTWQSIEAHAAAGKLSDSLRTAAGLDTAQMYAELGRYGKAASIMESLGSADQWQRYQTAVYRFKAGKIDEASQWYQKLSASGDPSVRMAALSGLLDCALVAPATAPDNPEHYAAQIAAVSAKVMRMNATPMVKIRSLRIAAKSLLQLESQQRNASYLLFRALAIAQEKGLSRLVPILQYESNAVIVRKPDTYRNVIAYFGSKNMQYAKAAALCKLGTCEELTPAERITALRSALTTSQYYGIPATATGYLKMVREATRQLDDLLIASGRFVELFDVSGQDDALETRSRMQAAISEFRLPAGHEALQNEIISVTTDISGLLQRKIDMNEQGEGFRYAALIDKSITEKQGRLIELLAEVSKIDSHVASNLQSEPLTLNTLRQRLQPDEALVRFFAGDSSTTAIMVSNREMQIETSPVTADELKAQFGALQRRVRTIGISKDSRLLSDQGRIWLTDSLLKTMSTRLASYRHLIFVSEQPQPFHLLGRDELLGRGRQVTYLISPNEAVSAKPADGKQDAVAGIEFFNANRIENAQIHKLFHPGDQVILFWKPLSDREIERLKTALEKAPAANRSAAGFLKLFADGDNTENGQVWFWIGAYGVD</sequence>
<keyword evidence="1" id="KW-0732">Signal</keyword>
<evidence type="ECO:0000256" key="1">
    <source>
        <dbReference type="SAM" id="SignalP"/>
    </source>
</evidence>
<dbReference type="RefSeq" id="WP_012501500.1">
    <property type="nucleotide sequence ID" value="NC_011027.1"/>
</dbReference>
<feature type="chain" id="PRO_5002797757" description="Tetratricopeptide repeat protein" evidence="1">
    <location>
        <begin position="23"/>
        <end position="692"/>
    </location>
</feature>
<name>B3QR36_CHLP8</name>
<dbReference type="eggNOG" id="COG0457">
    <property type="taxonomic scope" value="Bacteria"/>
</dbReference>
<evidence type="ECO:0000313" key="3">
    <source>
        <dbReference type="Proteomes" id="UP000008811"/>
    </source>
</evidence>
<feature type="signal peptide" evidence="1">
    <location>
        <begin position="1"/>
        <end position="22"/>
    </location>
</feature>
<dbReference type="OrthoDB" id="596375at2"/>